<sequence length="139" mass="15907">MICSINMDIEEIDKQFTSITEFEGEDLNKNGYAFDICRLKTDTARTKTKDRSFTSVQESTGGDKALLIKLNQGVICSIHIEIEERDKQFKSMTKFEEENLNENGYGFDTSRLKTDNARARTNDRSLIHCKKELKVANPS</sequence>
<dbReference type="EMBL" id="JAYRBN010000056">
    <property type="protein sequence ID" value="KAL2742764.1"/>
    <property type="molecule type" value="Genomic_DNA"/>
</dbReference>
<evidence type="ECO:0000313" key="2">
    <source>
        <dbReference type="Proteomes" id="UP001607303"/>
    </source>
</evidence>
<comment type="caution">
    <text evidence="1">The sequence shown here is derived from an EMBL/GenBank/DDBJ whole genome shotgun (WGS) entry which is preliminary data.</text>
</comment>
<organism evidence="1 2">
    <name type="scientific">Vespula maculifrons</name>
    <name type="common">Eastern yellow jacket</name>
    <name type="synonym">Wasp</name>
    <dbReference type="NCBI Taxonomy" id="7453"/>
    <lineage>
        <taxon>Eukaryota</taxon>
        <taxon>Metazoa</taxon>
        <taxon>Ecdysozoa</taxon>
        <taxon>Arthropoda</taxon>
        <taxon>Hexapoda</taxon>
        <taxon>Insecta</taxon>
        <taxon>Pterygota</taxon>
        <taxon>Neoptera</taxon>
        <taxon>Endopterygota</taxon>
        <taxon>Hymenoptera</taxon>
        <taxon>Apocrita</taxon>
        <taxon>Aculeata</taxon>
        <taxon>Vespoidea</taxon>
        <taxon>Vespidae</taxon>
        <taxon>Vespinae</taxon>
        <taxon>Vespula</taxon>
    </lineage>
</organism>
<keyword evidence="2" id="KW-1185">Reference proteome</keyword>
<proteinExistence type="predicted"/>
<accession>A0ABD2CCG9</accession>
<protein>
    <submittedName>
        <fullName evidence="1">Uncharacterized protein</fullName>
    </submittedName>
</protein>
<reference evidence="1 2" key="1">
    <citation type="journal article" date="2024" name="Ann. Entomol. Soc. Am.">
        <title>Genomic analyses of the southern and eastern yellowjacket wasps (Hymenoptera: Vespidae) reveal evolutionary signatures of social life.</title>
        <authorList>
            <person name="Catto M.A."/>
            <person name="Caine P.B."/>
            <person name="Orr S.E."/>
            <person name="Hunt B.G."/>
            <person name="Goodisman M.A.D."/>
        </authorList>
    </citation>
    <scope>NUCLEOTIDE SEQUENCE [LARGE SCALE GENOMIC DNA]</scope>
    <source>
        <strain evidence="1">232</strain>
        <tissue evidence="1">Head and thorax</tissue>
    </source>
</reference>
<dbReference type="AlphaFoldDB" id="A0ABD2CCG9"/>
<evidence type="ECO:0000313" key="1">
    <source>
        <dbReference type="EMBL" id="KAL2742764.1"/>
    </source>
</evidence>
<gene>
    <name evidence="1" type="ORF">V1477_008253</name>
</gene>
<name>A0ABD2CCG9_VESMC</name>
<dbReference type="Proteomes" id="UP001607303">
    <property type="component" value="Unassembled WGS sequence"/>
</dbReference>